<gene>
    <name evidence="1" type="ORF">T05_8638</name>
</gene>
<sequence>MSKGTLKSKEFLTSSFEQFLQNMRTITIFSNYTLFTLISLRENIKSIIKHTLQSQLIYQSASCKNVPSAVKLGTRAITIIFGNQP</sequence>
<keyword evidence="2" id="KW-1185">Reference proteome</keyword>
<organism evidence="1 2">
    <name type="scientific">Trichinella murrelli</name>
    <dbReference type="NCBI Taxonomy" id="144512"/>
    <lineage>
        <taxon>Eukaryota</taxon>
        <taxon>Metazoa</taxon>
        <taxon>Ecdysozoa</taxon>
        <taxon>Nematoda</taxon>
        <taxon>Enoplea</taxon>
        <taxon>Dorylaimia</taxon>
        <taxon>Trichinellida</taxon>
        <taxon>Trichinellidae</taxon>
        <taxon>Trichinella</taxon>
    </lineage>
</organism>
<name>A0A0V0TDX1_9BILA</name>
<dbReference type="OrthoDB" id="10382620at2759"/>
<dbReference type="Proteomes" id="UP000055048">
    <property type="component" value="Unassembled WGS sequence"/>
</dbReference>
<proteinExistence type="predicted"/>
<comment type="caution">
    <text evidence="1">The sequence shown here is derived from an EMBL/GenBank/DDBJ whole genome shotgun (WGS) entry which is preliminary data.</text>
</comment>
<accession>A0A0V0TDX1</accession>
<protein>
    <submittedName>
        <fullName evidence="1">Uncharacterized protein</fullName>
    </submittedName>
</protein>
<reference evidence="1 2" key="1">
    <citation type="submission" date="2015-01" db="EMBL/GenBank/DDBJ databases">
        <title>Evolution of Trichinella species and genotypes.</title>
        <authorList>
            <person name="Korhonen P.K."/>
            <person name="Edoardo P."/>
            <person name="Giuseppe L.R."/>
            <person name="Gasser R.B."/>
        </authorList>
    </citation>
    <scope>NUCLEOTIDE SEQUENCE [LARGE SCALE GENOMIC DNA]</scope>
    <source>
        <strain evidence="1">ISS417</strain>
    </source>
</reference>
<dbReference type="EMBL" id="JYDJ01000320">
    <property type="protein sequence ID" value="KRX37225.1"/>
    <property type="molecule type" value="Genomic_DNA"/>
</dbReference>
<dbReference type="AlphaFoldDB" id="A0A0V0TDX1"/>
<evidence type="ECO:0000313" key="1">
    <source>
        <dbReference type="EMBL" id="KRX37225.1"/>
    </source>
</evidence>
<evidence type="ECO:0000313" key="2">
    <source>
        <dbReference type="Proteomes" id="UP000055048"/>
    </source>
</evidence>